<dbReference type="InterPro" id="IPR051405">
    <property type="entry name" value="phD/YefM_antitoxin"/>
</dbReference>
<dbReference type="Pfam" id="PF02604">
    <property type="entry name" value="PhdYeFM_antitox"/>
    <property type="match status" value="1"/>
</dbReference>
<name>A0A285ULL2_9STAP</name>
<gene>
    <name evidence="3" type="ORF">SAMN05878391_1609</name>
</gene>
<dbReference type="NCBIfam" id="TIGR01552">
    <property type="entry name" value="phd_fam"/>
    <property type="match status" value="1"/>
</dbReference>
<dbReference type="Proteomes" id="UP000219412">
    <property type="component" value="Unassembled WGS sequence"/>
</dbReference>
<evidence type="ECO:0000256" key="1">
    <source>
        <dbReference type="ARBA" id="ARBA00009981"/>
    </source>
</evidence>
<comment type="function">
    <text evidence="2">Antitoxin component of a type II toxin-antitoxin (TA) system.</text>
</comment>
<dbReference type="SUPFAM" id="SSF143120">
    <property type="entry name" value="YefM-like"/>
    <property type="match status" value="1"/>
</dbReference>
<dbReference type="InterPro" id="IPR036165">
    <property type="entry name" value="YefM-like_sf"/>
</dbReference>
<dbReference type="PANTHER" id="PTHR33713:SF6">
    <property type="entry name" value="ANTITOXIN YEFM"/>
    <property type="match status" value="1"/>
</dbReference>
<evidence type="ECO:0000256" key="2">
    <source>
        <dbReference type="RuleBase" id="RU362080"/>
    </source>
</evidence>
<proteinExistence type="inferred from homology"/>
<dbReference type="OrthoDB" id="9802003at2"/>
<comment type="similarity">
    <text evidence="1 2">Belongs to the phD/YefM antitoxin family.</text>
</comment>
<dbReference type="InterPro" id="IPR006442">
    <property type="entry name" value="Antitoxin_Phd/YefM"/>
</dbReference>
<sequence length="83" mass="9322">MSVTTYSNARKNFKALIEQVNADSDAITITTKDNNNAVLISEAEYNKFVETIYLLQNPANAKHLAKSMEQLEQSEVKEVSLDE</sequence>
<evidence type="ECO:0000313" key="4">
    <source>
        <dbReference type="Proteomes" id="UP000219412"/>
    </source>
</evidence>
<keyword evidence="4" id="KW-1185">Reference proteome</keyword>
<dbReference type="Gene3D" id="6.10.250.330">
    <property type="match status" value="1"/>
</dbReference>
<evidence type="ECO:0000313" key="3">
    <source>
        <dbReference type="EMBL" id="SOC42288.1"/>
    </source>
</evidence>
<dbReference type="RefSeq" id="WP_097040894.1">
    <property type="nucleotide sequence ID" value="NZ_OBQF01000003.1"/>
</dbReference>
<dbReference type="AlphaFoldDB" id="A0A285ULL2"/>
<protein>
    <recommendedName>
        <fullName evidence="2">Antitoxin</fullName>
    </recommendedName>
</protein>
<dbReference type="PANTHER" id="PTHR33713">
    <property type="entry name" value="ANTITOXIN YAFN-RELATED"/>
    <property type="match status" value="1"/>
</dbReference>
<reference evidence="4" key="1">
    <citation type="submission" date="2017-08" db="EMBL/GenBank/DDBJ databases">
        <authorList>
            <person name="Varghese N."/>
            <person name="Submissions S."/>
        </authorList>
    </citation>
    <scope>NUCLEOTIDE SEQUENCE [LARGE SCALE GENOMIC DNA]</scope>
    <source>
        <strain evidence="4">DSM 23173</strain>
    </source>
</reference>
<dbReference type="EMBL" id="OBQF01000003">
    <property type="protein sequence ID" value="SOC42288.1"/>
    <property type="molecule type" value="Genomic_DNA"/>
</dbReference>
<organism evidence="3 4">
    <name type="scientific">Salinicoccus kekensis</name>
    <dbReference type="NCBI Taxonomy" id="714307"/>
    <lineage>
        <taxon>Bacteria</taxon>
        <taxon>Bacillati</taxon>
        <taxon>Bacillota</taxon>
        <taxon>Bacilli</taxon>
        <taxon>Bacillales</taxon>
        <taxon>Staphylococcaceae</taxon>
        <taxon>Salinicoccus</taxon>
    </lineage>
</organism>
<accession>A0A285ULL2</accession>
<dbReference type="Gene3D" id="3.40.1620.10">
    <property type="entry name" value="YefM-like domain"/>
    <property type="match status" value="1"/>
</dbReference>